<dbReference type="EMBL" id="PXYV01000075">
    <property type="protein sequence ID" value="PSR20225.1"/>
    <property type="molecule type" value="Genomic_DNA"/>
</dbReference>
<dbReference type="Pfam" id="PF00356">
    <property type="entry name" value="LacI"/>
    <property type="match status" value="1"/>
</dbReference>
<feature type="domain" description="HTH lacI-type" evidence="4">
    <location>
        <begin position="2"/>
        <end position="55"/>
    </location>
</feature>
<dbReference type="Pfam" id="PF13377">
    <property type="entry name" value="Peripla_BP_3"/>
    <property type="match status" value="1"/>
</dbReference>
<reference evidence="5 6" key="1">
    <citation type="journal article" date="2014" name="BMC Genomics">
        <title>Comparison of environmental and isolate Sulfobacillus genomes reveals diverse carbon, sulfur, nitrogen, and hydrogen metabolisms.</title>
        <authorList>
            <person name="Justice N.B."/>
            <person name="Norman A."/>
            <person name="Brown C.T."/>
            <person name="Singh A."/>
            <person name="Thomas B.C."/>
            <person name="Banfield J.F."/>
        </authorList>
    </citation>
    <scope>NUCLEOTIDE SEQUENCE [LARGE SCALE GENOMIC DNA]</scope>
    <source>
        <strain evidence="5">AMDSBA3</strain>
    </source>
</reference>
<keyword evidence="3" id="KW-0804">Transcription</keyword>
<keyword evidence="1" id="KW-0805">Transcription regulation</keyword>
<sequence>MPTIRDVARQAGVGVGTVSRYFNGGYVSEKNRQRILSAIRDLDYRLNEVARTLSTGRSWSIGLIIPDLLNPFYPILIHGVEDVCKSVGVAVILVHTAEDVTSLPRLLRSVEQRGVDAIVCAAGKVDPGATAIPLIMVDRVGQQTSFDAVSTDHMEGGRLAARYLISRGHSRILFLSVALENVGVELRWQGFRDALEEQGITPMTVAGQRMDFQHGYHLARAAIRDLRPTAVFAANDLMALGVIRAATESGLRVPEDLSVIGFDGIDLSDYVTPPLTTVAQPIYELGVHAARLALSRAYEGNNGPNQKLKLPPQLIVRGSG</sequence>
<dbReference type="CDD" id="cd06267">
    <property type="entry name" value="PBP1_LacI_sugar_binding-like"/>
    <property type="match status" value="1"/>
</dbReference>
<keyword evidence="2" id="KW-0238">DNA-binding</keyword>
<evidence type="ECO:0000256" key="1">
    <source>
        <dbReference type="ARBA" id="ARBA00023015"/>
    </source>
</evidence>
<comment type="caution">
    <text evidence="5">The sequence shown here is derived from an EMBL/GenBank/DDBJ whole genome shotgun (WGS) entry which is preliminary data.</text>
</comment>
<evidence type="ECO:0000313" key="6">
    <source>
        <dbReference type="Proteomes" id="UP000241848"/>
    </source>
</evidence>
<dbReference type="SMART" id="SM00354">
    <property type="entry name" value="HTH_LACI"/>
    <property type="match status" value="1"/>
</dbReference>
<proteinExistence type="predicted"/>
<dbReference type="PANTHER" id="PTHR30146:SF109">
    <property type="entry name" value="HTH-TYPE TRANSCRIPTIONAL REGULATOR GALS"/>
    <property type="match status" value="1"/>
</dbReference>
<evidence type="ECO:0000259" key="4">
    <source>
        <dbReference type="PROSITE" id="PS50932"/>
    </source>
</evidence>
<dbReference type="PANTHER" id="PTHR30146">
    <property type="entry name" value="LACI-RELATED TRANSCRIPTIONAL REPRESSOR"/>
    <property type="match status" value="1"/>
</dbReference>
<dbReference type="Gene3D" id="1.10.260.40">
    <property type="entry name" value="lambda repressor-like DNA-binding domains"/>
    <property type="match status" value="1"/>
</dbReference>
<dbReference type="SUPFAM" id="SSF53822">
    <property type="entry name" value="Periplasmic binding protein-like I"/>
    <property type="match status" value="1"/>
</dbReference>
<dbReference type="GO" id="GO:0000976">
    <property type="term" value="F:transcription cis-regulatory region binding"/>
    <property type="evidence" value="ECO:0007669"/>
    <property type="project" value="TreeGrafter"/>
</dbReference>
<dbReference type="Gene3D" id="3.40.50.2300">
    <property type="match status" value="2"/>
</dbReference>
<dbReference type="GO" id="GO:0003700">
    <property type="term" value="F:DNA-binding transcription factor activity"/>
    <property type="evidence" value="ECO:0007669"/>
    <property type="project" value="TreeGrafter"/>
</dbReference>
<dbReference type="Proteomes" id="UP000241848">
    <property type="component" value="Unassembled WGS sequence"/>
</dbReference>
<evidence type="ECO:0000256" key="3">
    <source>
        <dbReference type="ARBA" id="ARBA00023163"/>
    </source>
</evidence>
<dbReference type="InterPro" id="IPR028082">
    <property type="entry name" value="Peripla_BP_I"/>
</dbReference>
<evidence type="ECO:0000313" key="5">
    <source>
        <dbReference type="EMBL" id="PSR20225.1"/>
    </source>
</evidence>
<name>A0A2T2WDA5_9FIRM</name>
<dbReference type="InterPro" id="IPR000843">
    <property type="entry name" value="HTH_LacI"/>
</dbReference>
<dbReference type="SUPFAM" id="SSF47413">
    <property type="entry name" value="lambda repressor-like DNA-binding domains"/>
    <property type="match status" value="1"/>
</dbReference>
<dbReference type="PROSITE" id="PS50932">
    <property type="entry name" value="HTH_LACI_2"/>
    <property type="match status" value="1"/>
</dbReference>
<organism evidence="5 6">
    <name type="scientific">Sulfobacillus acidophilus</name>
    <dbReference type="NCBI Taxonomy" id="53633"/>
    <lineage>
        <taxon>Bacteria</taxon>
        <taxon>Bacillati</taxon>
        <taxon>Bacillota</taxon>
        <taxon>Clostridia</taxon>
        <taxon>Eubacteriales</taxon>
        <taxon>Clostridiales Family XVII. Incertae Sedis</taxon>
        <taxon>Sulfobacillus</taxon>
    </lineage>
</organism>
<dbReference type="AlphaFoldDB" id="A0A2T2WDA5"/>
<dbReference type="CDD" id="cd01392">
    <property type="entry name" value="HTH_LacI"/>
    <property type="match status" value="1"/>
</dbReference>
<dbReference type="InterPro" id="IPR010982">
    <property type="entry name" value="Lambda_DNA-bd_dom_sf"/>
</dbReference>
<dbReference type="InterPro" id="IPR046335">
    <property type="entry name" value="LacI/GalR-like_sensor"/>
</dbReference>
<gene>
    <name evidence="5" type="ORF">C7B45_15830</name>
</gene>
<evidence type="ECO:0000256" key="2">
    <source>
        <dbReference type="ARBA" id="ARBA00023125"/>
    </source>
</evidence>
<protein>
    <submittedName>
        <fullName evidence="5">LacI family transcriptional regulator</fullName>
    </submittedName>
</protein>
<accession>A0A2T2WDA5</accession>